<evidence type="ECO:0000313" key="1">
    <source>
        <dbReference type="EMBL" id="GFO18002.1"/>
    </source>
</evidence>
<reference evidence="1 2" key="1">
    <citation type="journal article" date="2021" name="Elife">
        <title>Chloroplast acquisition without the gene transfer in kleptoplastic sea slugs, Plakobranchus ocellatus.</title>
        <authorList>
            <person name="Maeda T."/>
            <person name="Takahashi S."/>
            <person name="Yoshida T."/>
            <person name="Shimamura S."/>
            <person name="Takaki Y."/>
            <person name="Nagai Y."/>
            <person name="Toyoda A."/>
            <person name="Suzuki Y."/>
            <person name="Arimoto A."/>
            <person name="Ishii H."/>
            <person name="Satoh N."/>
            <person name="Nishiyama T."/>
            <person name="Hasebe M."/>
            <person name="Maruyama T."/>
            <person name="Minagawa J."/>
            <person name="Obokata J."/>
            <person name="Shigenobu S."/>
        </authorList>
    </citation>
    <scope>NUCLEOTIDE SEQUENCE [LARGE SCALE GENOMIC DNA]</scope>
</reference>
<comment type="caution">
    <text evidence="1">The sequence shown here is derived from an EMBL/GenBank/DDBJ whole genome shotgun (WGS) entry which is preliminary data.</text>
</comment>
<protein>
    <submittedName>
        <fullName evidence="1">Uncharacterized protein</fullName>
    </submittedName>
</protein>
<proteinExistence type="predicted"/>
<keyword evidence="2" id="KW-1185">Reference proteome</keyword>
<dbReference type="Proteomes" id="UP000735302">
    <property type="component" value="Unassembled WGS sequence"/>
</dbReference>
<evidence type="ECO:0000313" key="2">
    <source>
        <dbReference type="Proteomes" id="UP000735302"/>
    </source>
</evidence>
<name>A0AAV4BGB5_9GAST</name>
<dbReference type="AlphaFoldDB" id="A0AAV4BGB5"/>
<sequence>MLDHKERCVSVGTDRMLCQCWTTKNAEDATGPQNQHVVSLPWRLTSVNRQHTQNEMFPCLWCSTCSLNSGITQGRMERS</sequence>
<accession>A0AAV4BGB5</accession>
<organism evidence="1 2">
    <name type="scientific">Plakobranchus ocellatus</name>
    <dbReference type="NCBI Taxonomy" id="259542"/>
    <lineage>
        <taxon>Eukaryota</taxon>
        <taxon>Metazoa</taxon>
        <taxon>Spiralia</taxon>
        <taxon>Lophotrochozoa</taxon>
        <taxon>Mollusca</taxon>
        <taxon>Gastropoda</taxon>
        <taxon>Heterobranchia</taxon>
        <taxon>Euthyneura</taxon>
        <taxon>Panpulmonata</taxon>
        <taxon>Sacoglossa</taxon>
        <taxon>Placobranchoidea</taxon>
        <taxon>Plakobranchidae</taxon>
        <taxon>Plakobranchus</taxon>
    </lineage>
</organism>
<gene>
    <name evidence="1" type="ORF">PoB_004450700</name>
</gene>
<dbReference type="EMBL" id="BLXT01004926">
    <property type="protein sequence ID" value="GFO18002.1"/>
    <property type="molecule type" value="Genomic_DNA"/>
</dbReference>